<keyword evidence="3" id="KW-1185">Reference proteome</keyword>
<protein>
    <submittedName>
        <fullName evidence="2">Uncharacterized protein</fullName>
    </submittedName>
</protein>
<comment type="caution">
    <text evidence="2">The sequence shown here is derived from an EMBL/GenBank/DDBJ whole genome shotgun (WGS) entry which is preliminary data.</text>
</comment>
<evidence type="ECO:0000313" key="2">
    <source>
        <dbReference type="EMBL" id="TYZ06659.1"/>
    </source>
</evidence>
<dbReference type="RefSeq" id="WP_149072316.1">
    <property type="nucleotide sequence ID" value="NZ_VTHL01000022.1"/>
</dbReference>
<dbReference type="Proteomes" id="UP000322791">
    <property type="component" value="Unassembled WGS sequence"/>
</dbReference>
<dbReference type="AlphaFoldDB" id="A0A5D6UW85"/>
<organism evidence="2 3">
    <name type="scientific">Hymenobacter lutimineralis</name>
    <dbReference type="NCBI Taxonomy" id="2606448"/>
    <lineage>
        <taxon>Bacteria</taxon>
        <taxon>Pseudomonadati</taxon>
        <taxon>Bacteroidota</taxon>
        <taxon>Cytophagia</taxon>
        <taxon>Cytophagales</taxon>
        <taxon>Hymenobacteraceae</taxon>
        <taxon>Hymenobacter</taxon>
    </lineage>
</organism>
<gene>
    <name evidence="2" type="ORF">FY528_17490</name>
</gene>
<feature type="compositionally biased region" description="Basic and acidic residues" evidence="1">
    <location>
        <begin position="30"/>
        <end position="40"/>
    </location>
</feature>
<dbReference type="EMBL" id="VTHL01000022">
    <property type="protein sequence ID" value="TYZ06659.1"/>
    <property type="molecule type" value="Genomic_DNA"/>
</dbReference>
<reference evidence="2 3" key="1">
    <citation type="submission" date="2019-08" db="EMBL/GenBank/DDBJ databases">
        <authorList>
            <person name="Seo M.-J."/>
        </authorList>
    </citation>
    <scope>NUCLEOTIDE SEQUENCE [LARGE SCALE GENOMIC DNA]</scope>
    <source>
        <strain evidence="2 3">KIGAM108</strain>
    </source>
</reference>
<accession>A0A5D6UW85</accession>
<feature type="compositionally biased region" description="Low complexity" evidence="1">
    <location>
        <begin position="123"/>
        <end position="138"/>
    </location>
</feature>
<name>A0A5D6UW85_9BACT</name>
<evidence type="ECO:0000313" key="3">
    <source>
        <dbReference type="Proteomes" id="UP000322791"/>
    </source>
</evidence>
<evidence type="ECO:0000256" key="1">
    <source>
        <dbReference type="SAM" id="MobiDB-lite"/>
    </source>
</evidence>
<feature type="region of interest" description="Disordered" evidence="1">
    <location>
        <begin position="71"/>
        <end position="145"/>
    </location>
</feature>
<proteinExistence type="predicted"/>
<sequence length="184" mass="20245">MPEKLQTILWILVALGVFIWRMIQKARATTSREKQERRFSQPDSTGKPRPVVTAAPAKSFEELLQQMMTENKAAPTASTATTPAGRALPQEKAKPARSLEATPPTARSLETPAPKRKARSQEAPAAPARRASALPRAAVQHGQEDYWSRQAAQAQTPGSVAEQLQNPASVRQAFILSEILQRRF</sequence>
<feature type="region of interest" description="Disordered" evidence="1">
    <location>
        <begin position="29"/>
        <end position="56"/>
    </location>
</feature>
<feature type="compositionally biased region" description="Low complexity" evidence="1">
    <location>
        <begin position="73"/>
        <end position="84"/>
    </location>
</feature>